<sequence length="234" mass="26809">MSAELNITGKCFFCEELVAKSNINTHLKKHLKELSKTESDQDKKSYLLKIFTYPNYKNSNYFLYLLVDGETTMKKVDRFLRDIWLDCCGHLSAFAYKGGGKLGMSKKLKDALNKGDALEYEYDFGSTTDLQIKVEEEYPMGVKSKVLLLSRNEPLEIYCQKCKKLPAVHLCVAHLYEDQPYFFCESCAEIHEKECEGFLDYASMPVVNSPRMGECGYEGGVIDLERDGVFEIKK</sequence>
<organism evidence="1 2">
    <name type="scientific">Capnocytophaga canimorsus</name>
    <dbReference type="NCBI Taxonomy" id="28188"/>
    <lineage>
        <taxon>Bacteria</taxon>
        <taxon>Pseudomonadati</taxon>
        <taxon>Bacteroidota</taxon>
        <taxon>Flavobacteriia</taxon>
        <taxon>Flavobacteriales</taxon>
        <taxon>Flavobacteriaceae</taxon>
        <taxon>Capnocytophaga</taxon>
    </lineage>
</organism>
<proteinExistence type="predicted"/>
<name>A0AAC9Z209_9FLAO</name>
<dbReference type="AlphaFoldDB" id="A0AAC9Z209"/>
<dbReference type="InterPro" id="IPR024047">
    <property type="entry name" value="MM3350-like_sf"/>
</dbReference>
<evidence type="ECO:0000313" key="2">
    <source>
        <dbReference type="Proteomes" id="UP000243753"/>
    </source>
</evidence>
<dbReference type="Proteomes" id="UP000243753">
    <property type="component" value="Chromosome"/>
</dbReference>
<dbReference type="RefSeq" id="WP_095918474.1">
    <property type="nucleotide sequence ID" value="NZ_CP022389.1"/>
</dbReference>
<dbReference type="EMBL" id="CP022389">
    <property type="protein sequence ID" value="ATA93319.1"/>
    <property type="molecule type" value="Genomic_DNA"/>
</dbReference>
<evidence type="ECO:0000313" key="1">
    <source>
        <dbReference type="EMBL" id="ATA93319.1"/>
    </source>
</evidence>
<gene>
    <name evidence="1" type="ORF">CGC54_02675</name>
</gene>
<dbReference type="SUPFAM" id="SSF159941">
    <property type="entry name" value="MM3350-like"/>
    <property type="match status" value="1"/>
</dbReference>
<accession>A0AAC9Z209</accession>
<reference evidence="2" key="1">
    <citation type="submission" date="2017-06" db="EMBL/GenBank/DDBJ databases">
        <title>Capnocytophaga spp. assemblies.</title>
        <authorList>
            <person name="Gulvik C.A."/>
        </authorList>
    </citation>
    <scope>NUCLEOTIDE SEQUENCE [LARGE SCALE GENOMIC DNA]</scope>
    <source>
        <strain evidence="2">H3936</strain>
    </source>
</reference>
<protein>
    <submittedName>
        <fullName evidence="1">Uncharacterized protein</fullName>
    </submittedName>
</protein>